<feature type="transmembrane region" description="Helical" evidence="6">
    <location>
        <begin position="161"/>
        <end position="179"/>
    </location>
</feature>
<dbReference type="AlphaFoldDB" id="A0A0D5Y095"/>
<evidence type="ECO:0000256" key="4">
    <source>
        <dbReference type="ARBA" id="ARBA00022989"/>
    </source>
</evidence>
<evidence type="ECO:0000313" key="8">
    <source>
        <dbReference type="Proteomes" id="UP000032748"/>
    </source>
</evidence>
<protein>
    <submittedName>
        <fullName evidence="7">ABC transporter permease</fullName>
    </submittedName>
</protein>
<evidence type="ECO:0000256" key="5">
    <source>
        <dbReference type="ARBA" id="ARBA00023136"/>
    </source>
</evidence>
<proteinExistence type="predicted"/>
<dbReference type="OrthoDB" id="9794512at2"/>
<dbReference type="EMBL" id="CP011110">
    <property type="protein sequence ID" value="AKA24394.1"/>
    <property type="molecule type" value="Genomic_DNA"/>
</dbReference>
<dbReference type="KEGG" id="pcz:PCL1606_29430"/>
<name>A0A0D5Y095_9PSED</name>
<evidence type="ECO:0000256" key="6">
    <source>
        <dbReference type="SAM" id="Phobius"/>
    </source>
</evidence>
<evidence type="ECO:0000256" key="2">
    <source>
        <dbReference type="ARBA" id="ARBA00022475"/>
    </source>
</evidence>
<reference evidence="7 8" key="1">
    <citation type="journal article" date="2015" name="Mol. Plant Microbe Interact.">
        <title>Comparative Genomic Analysis of Pseudomonas chlororaphis PCL1606 Reveals New Insight into Antifungal Compounds Involved in Biocontrol.</title>
        <authorList>
            <person name="Calderon C.E."/>
            <person name="Ramos C."/>
            <person name="de Vicente A."/>
            <person name="Cazorla F.M."/>
        </authorList>
    </citation>
    <scope>NUCLEOTIDE SEQUENCE [LARGE SCALE GENOMIC DNA]</scope>
    <source>
        <strain evidence="7 8">PCL1606</strain>
    </source>
</reference>
<dbReference type="PANTHER" id="PTHR30294">
    <property type="entry name" value="MEMBRANE COMPONENT OF ABC TRANSPORTER YHHJ-RELATED"/>
    <property type="match status" value="1"/>
</dbReference>
<accession>A0A0D5Y095</accession>
<organism evidence="7 8">
    <name type="scientific">Pseudomonas chlororaphis</name>
    <dbReference type="NCBI Taxonomy" id="587753"/>
    <lineage>
        <taxon>Bacteria</taxon>
        <taxon>Pseudomonadati</taxon>
        <taxon>Pseudomonadota</taxon>
        <taxon>Gammaproteobacteria</taxon>
        <taxon>Pseudomonadales</taxon>
        <taxon>Pseudomonadaceae</taxon>
        <taxon>Pseudomonas</taxon>
    </lineage>
</organism>
<feature type="transmembrane region" description="Helical" evidence="6">
    <location>
        <begin position="220"/>
        <end position="238"/>
    </location>
</feature>
<dbReference type="RefSeq" id="WP_045883012.1">
    <property type="nucleotide sequence ID" value="NZ_CP011110.1"/>
</dbReference>
<keyword evidence="5 6" id="KW-0472">Membrane</keyword>
<feature type="transmembrane region" description="Helical" evidence="6">
    <location>
        <begin position="20"/>
        <end position="41"/>
    </location>
</feature>
<dbReference type="Pfam" id="PF12679">
    <property type="entry name" value="ABC2_membrane_2"/>
    <property type="match status" value="1"/>
</dbReference>
<keyword evidence="3 6" id="KW-0812">Transmembrane</keyword>
<dbReference type="InterPro" id="IPR051449">
    <property type="entry name" value="ABC-2_transporter_component"/>
</dbReference>
<keyword evidence="4 6" id="KW-1133">Transmembrane helix</keyword>
<dbReference type="PANTHER" id="PTHR30294:SF29">
    <property type="entry name" value="MULTIDRUG ABC TRANSPORTER PERMEASE YBHS-RELATED"/>
    <property type="match status" value="1"/>
</dbReference>
<gene>
    <name evidence="7" type="ORF">PCL1606_29430</name>
</gene>
<evidence type="ECO:0000256" key="1">
    <source>
        <dbReference type="ARBA" id="ARBA00004651"/>
    </source>
</evidence>
<dbReference type="GO" id="GO:0140359">
    <property type="term" value="F:ABC-type transporter activity"/>
    <property type="evidence" value="ECO:0007669"/>
    <property type="project" value="InterPro"/>
</dbReference>
<evidence type="ECO:0000256" key="3">
    <source>
        <dbReference type="ARBA" id="ARBA00022692"/>
    </source>
</evidence>
<dbReference type="PATRIC" id="fig|587753.10.peg.2933"/>
<feature type="transmembrane region" description="Helical" evidence="6">
    <location>
        <begin position="93"/>
        <end position="118"/>
    </location>
</feature>
<dbReference type="GO" id="GO:0005886">
    <property type="term" value="C:plasma membrane"/>
    <property type="evidence" value="ECO:0007669"/>
    <property type="project" value="UniProtKB-SubCell"/>
</dbReference>
<comment type="subcellular location">
    <subcellularLocation>
        <location evidence="1">Cell membrane</location>
        <topology evidence="1">Multi-pass membrane protein</topology>
    </subcellularLocation>
</comment>
<dbReference type="Proteomes" id="UP000032748">
    <property type="component" value="Chromosome"/>
</dbReference>
<feature type="transmembrane region" description="Helical" evidence="6">
    <location>
        <begin position="53"/>
        <end position="73"/>
    </location>
</feature>
<feature type="transmembrane region" description="Helical" evidence="6">
    <location>
        <begin position="130"/>
        <end position="149"/>
    </location>
</feature>
<keyword evidence="2" id="KW-1003">Cell membrane</keyword>
<sequence length="244" mass="26794">MSVLGAIIKREVRGYFETPVAYVFIVVFLLLSGFCTFYPGALFERNQADLAPFFHYQPWLCLMLMPALAMRLWSEEFKSGSIELLLSLPVNSFGVALGKFLASWLVAGVALLLTFPVVLTVNYLGQPDNGAILCGYLAALLLAGCFLAISGCVSALTRHQSIAFVLAVMLCLLFSAFGMPSVQEVFRPWVDAQWLDQLASLSVLGHYAALSEGVLLAQNLVYFASQIVLWWLATALLVELRRVG</sequence>
<evidence type="ECO:0000313" key="7">
    <source>
        <dbReference type="EMBL" id="AKA24394.1"/>
    </source>
</evidence>